<evidence type="ECO:0000313" key="3">
    <source>
        <dbReference type="Proteomes" id="UP000029228"/>
    </source>
</evidence>
<organism evidence="2 3">
    <name type="scientific">Vibrio maritimus</name>
    <dbReference type="NCBI Taxonomy" id="990268"/>
    <lineage>
        <taxon>Bacteria</taxon>
        <taxon>Pseudomonadati</taxon>
        <taxon>Pseudomonadota</taxon>
        <taxon>Gammaproteobacteria</taxon>
        <taxon>Vibrionales</taxon>
        <taxon>Vibrionaceae</taxon>
        <taxon>Vibrio</taxon>
    </lineage>
</organism>
<dbReference type="InterPro" id="IPR016181">
    <property type="entry name" value="Acyl_CoA_acyltransferase"/>
</dbReference>
<dbReference type="Pfam" id="PF13302">
    <property type="entry name" value="Acetyltransf_3"/>
    <property type="match status" value="1"/>
</dbReference>
<proteinExistence type="predicted"/>
<reference evidence="2 3" key="1">
    <citation type="submission" date="2014-09" db="EMBL/GenBank/DDBJ databases">
        <title>Vibrio maritimus JCM 19235. (C45) whole genome shotgun sequence.</title>
        <authorList>
            <person name="Sawabe T."/>
            <person name="Meirelles P."/>
            <person name="Nakanishi M."/>
            <person name="Sayaka M."/>
            <person name="Hattori M."/>
            <person name="Ohkuma M."/>
        </authorList>
    </citation>
    <scope>NUCLEOTIDE SEQUENCE [LARGE SCALE GENOMIC DNA]</scope>
    <source>
        <strain evidence="3">JCM19235</strain>
    </source>
</reference>
<reference evidence="2 3" key="2">
    <citation type="submission" date="2014-09" db="EMBL/GenBank/DDBJ databases">
        <authorList>
            <consortium name="NBRP consortium"/>
            <person name="Sawabe T."/>
            <person name="Meirelles P."/>
            <person name="Nakanishi M."/>
            <person name="Sayaka M."/>
            <person name="Hattori M."/>
            <person name="Ohkuma M."/>
        </authorList>
    </citation>
    <scope>NUCLEOTIDE SEQUENCE [LARGE SCALE GENOMIC DNA]</scope>
    <source>
        <strain evidence="3">JCM19235</strain>
    </source>
</reference>
<dbReference type="Gene3D" id="3.40.630.30">
    <property type="match status" value="1"/>
</dbReference>
<dbReference type="AlphaFoldDB" id="A0A090RQY0"/>
<protein>
    <submittedName>
        <fullName evidence="2">Acetyltransferase</fullName>
    </submittedName>
</protein>
<dbReference type="InterPro" id="IPR051531">
    <property type="entry name" value="N-acetyltransferase"/>
</dbReference>
<comment type="caution">
    <text evidence="2">The sequence shown here is derived from an EMBL/GenBank/DDBJ whole genome shotgun (WGS) entry which is preliminary data.</text>
</comment>
<dbReference type="InterPro" id="IPR000182">
    <property type="entry name" value="GNAT_dom"/>
</dbReference>
<dbReference type="PANTHER" id="PTHR43792">
    <property type="entry name" value="GNAT FAMILY, PUTATIVE (AFU_ORTHOLOGUE AFUA_3G00765)-RELATED-RELATED"/>
    <property type="match status" value="1"/>
</dbReference>
<evidence type="ECO:0000313" key="2">
    <source>
        <dbReference type="EMBL" id="GAL17686.1"/>
    </source>
</evidence>
<dbReference type="GO" id="GO:0016747">
    <property type="term" value="F:acyltransferase activity, transferring groups other than amino-acyl groups"/>
    <property type="evidence" value="ECO:0007669"/>
    <property type="project" value="InterPro"/>
</dbReference>
<dbReference type="EMBL" id="BBMR01000002">
    <property type="protein sequence ID" value="GAL17686.1"/>
    <property type="molecule type" value="Genomic_DNA"/>
</dbReference>
<keyword evidence="3" id="KW-1185">Reference proteome</keyword>
<dbReference type="Proteomes" id="UP000029228">
    <property type="component" value="Unassembled WGS sequence"/>
</dbReference>
<feature type="domain" description="N-acetyltransferase" evidence="1">
    <location>
        <begin position="1"/>
        <end position="116"/>
    </location>
</feature>
<keyword evidence="2" id="KW-0808">Transferase</keyword>
<name>A0A090RQY0_9VIBR</name>
<dbReference type="PROSITE" id="PS51186">
    <property type="entry name" value="GNAT"/>
    <property type="match status" value="1"/>
</dbReference>
<dbReference type="SUPFAM" id="SSF55729">
    <property type="entry name" value="Acyl-CoA N-acyltransferases (Nat)"/>
    <property type="match status" value="1"/>
</dbReference>
<dbReference type="PANTHER" id="PTHR43792:SF1">
    <property type="entry name" value="N-ACETYLTRANSFERASE DOMAIN-CONTAINING PROTEIN"/>
    <property type="match status" value="1"/>
</dbReference>
<dbReference type="STRING" id="990268.JCM19235_6239"/>
<gene>
    <name evidence="2" type="ORF">JCM19235_6239</name>
</gene>
<sequence>MAHWKKGFGTFTVALKGNPEVVVGYAGVERLPDSPFHDIRYGFLPRFQGRGFASEAARASIEFVFSNRLVEEVFGVAVVDNLPSVRILQNLGMTPSSEVLYDSVDLVTFSIVQPCCEQE</sequence>
<accession>A0A090RQY0</accession>
<evidence type="ECO:0000259" key="1">
    <source>
        <dbReference type="PROSITE" id="PS51186"/>
    </source>
</evidence>